<gene>
    <name evidence="1" type="ORF">PoMZ_04737</name>
</gene>
<protein>
    <submittedName>
        <fullName evidence="1">Uncharacterized protein</fullName>
    </submittedName>
</protein>
<name>A0A4P7NAZ3_PYROR</name>
<evidence type="ECO:0000313" key="2">
    <source>
        <dbReference type="Proteomes" id="UP000294847"/>
    </source>
</evidence>
<accession>A0A4P7NAZ3</accession>
<proteinExistence type="predicted"/>
<dbReference type="Proteomes" id="UP000294847">
    <property type="component" value="Chromosome 3"/>
</dbReference>
<dbReference type="AlphaFoldDB" id="A0A4P7NAZ3"/>
<sequence>MMSPLGWSSRPSCSAKGPLVLVLGWCVRKPSVMEPLELSSELCVGVGVQCDLFCQAACHAREVQGQGRAAAVRADAEDAGRGEAPVFVAMAEEAVESKLRMRAGSEARRRLAWVDVGAATLTFPFPSILHSPIYSGTDPLIPARGPVLCSARNVPARRSLGIRLG</sequence>
<dbReference type="EMBL" id="CP034206">
    <property type="protein sequence ID" value="QBZ59773.1"/>
    <property type="molecule type" value="Genomic_DNA"/>
</dbReference>
<reference evidence="1 2" key="1">
    <citation type="journal article" date="2019" name="Mol. Biol. Evol.">
        <title>Blast fungal genomes show frequent chromosomal changes, gene gains and losses, and effector gene turnover.</title>
        <authorList>
            <person name="Gomez Luciano L.B."/>
            <person name="Jason Tsai I."/>
            <person name="Chuma I."/>
            <person name="Tosa Y."/>
            <person name="Chen Y.H."/>
            <person name="Li J.Y."/>
            <person name="Li M.Y."/>
            <person name="Jade Lu M.Y."/>
            <person name="Nakayashiki H."/>
            <person name="Li W.H."/>
        </authorList>
    </citation>
    <scope>NUCLEOTIDE SEQUENCE [LARGE SCALE GENOMIC DNA]</scope>
    <source>
        <strain evidence="1">MZ5-1-6</strain>
    </source>
</reference>
<organism evidence="1 2">
    <name type="scientific">Pyricularia oryzae</name>
    <name type="common">Rice blast fungus</name>
    <name type="synonym">Magnaporthe oryzae</name>
    <dbReference type="NCBI Taxonomy" id="318829"/>
    <lineage>
        <taxon>Eukaryota</taxon>
        <taxon>Fungi</taxon>
        <taxon>Dikarya</taxon>
        <taxon>Ascomycota</taxon>
        <taxon>Pezizomycotina</taxon>
        <taxon>Sordariomycetes</taxon>
        <taxon>Sordariomycetidae</taxon>
        <taxon>Magnaporthales</taxon>
        <taxon>Pyriculariaceae</taxon>
        <taxon>Pyricularia</taxon>
    </lineage>
</organism>
<evidence type="ECO:0000313" key="1">
    <source>
        <dbReference type="EMBL" id="QBZ59773.1"/>
    </source>
</evidence>